<evidence type="ECO:0000313" key="2">
    <source>
        <dbReference type="EMBL" id="KAJ5157716.1"/>
    </source>
</evidence>
<dbReference type="RefSeq" id="XP_056540705.1">
    <property type="nucleotide sequence ID" value="XM_056690940.1"/>
</dbReference>
<keyword evidence="3" id="KW-1185">Reference proteome</keyword>
<dbReference type="OrthoDB" id="3540486at2759"/>
<sequence length="344" mass="38913">MATEFTLFVRLPAELRTMIWELCLPSRVVEINHPHWPKLHCGSNWASRHNSLPPAIAHVSSEARGVAEKLALTNKDLDPGNSLLGRFWFQPLKDTIMMYRPDFVLFQEANNDGGLSLQSLKDLEKLARGTAIYFDQTYMWYYPREDWDECHSIQSAPVTGWDDPLLIMYAIPIHATTAQVIASQLFGNFGDECIKLSDPLDSQLMERYRQLCLQSGLPQSASTTDFFHMCAGSPEGVSDMSKMVHTWIGDSKTHELRKRWKAAKANDFIGIPWPENIWVGSDLDDGTSDRPDMDTYGGALAVPPGSIDMNKVRPNEMHPWVRETLASISSFTPRLMFQWCGADC</sequence>
<organism evidence="2 3">
    <name type="scientific">Penicillium canariense</name>
    <dbReference type="NCBI Taxonomy" id="189055"/>
    <lineage>
        <taxon>Eukaryota</taxon>
        <taxon>Fungi</taxon>
        <taxon>Dikarya</taxon>
        <taxon>Ascomycota</taxon>
        <taxon>Pezizomycotina</taxon>
        <taxon>Eurotiomycetes</taxon>
        <taxon>Eurotiomycetidae</taxon>
        <taxon>Eurotiales</taxon>
        <taxon>Aspergillaceae</taxon>
        <taxon>Penicillium</taxon>
    </lineage>
</organism>
<name>A0A9W9HXB3_9EURO</name>
<feature type="domain" description="2EXR" evidence="1">
    <location>
        <begin position="5"/>
        <end position="96"/>
    </location>
</feature>
<dbReference type="PANTHER" id="PTHR35910">
    <property type="entry name" value="2EXR DOMAIN-CONTAINING PROTEIN"/>
    <property type="match status" value="1"/>
</dbReference>
<accession>A0A9W9HXB3</accession>
<protein>
    <recommendedName>
        <fullName evidence="1">2EXR domain-containing protein</fullName>
    </recommendedName>
</protein>
<evidence type="ECO:0000259" key="1">
    <source>
        <dbReference type="Pfam" id="PF20150"/>
    </source>
</evidence>
<dbReference type="InterPro" id="IPR045518">
    <property type="entry name" value="2EXR"/>
</dbReference>
<dbReference type="PANTHER" id="PTHR35910:SF1">
    <property type="entry name" value="2EXR DOMAIN-CONTAINING PROTEIN"/>
    <property type="match status" value="1"/>
</dbReference>
<reference evidence="2" key="2">
    <citation type="journal article" date="2023" name="IMA Fungus">
        <title>Comparative genomic study of the Penicillium genus elucidates a diverse pangenome and 15 lateral gene transfer events.</title>
        <authorList>
            <person name="Petersen C."/>
            <person name="Sorensen T."/>
            <person name="Nielsen M.R."/>
            <person name="Sondergaard T.E."/>
            <person name="Sorensen J.L."/>
            <person name="Fitzpatrick D.A."/>
            <person name="Frisvad J.C."/>
            <person name="Nielsen K.L."/>
        </authorList>
    </citation>
    <scope>NUCLEOTIDE SEQUENCE</scope>
    <source>
        <strain evidence="2">IBT 26290</strain>
    </source>
</reference>
<dbReference type="Proteomes" id="UP001149163">
    <property type="component" value="Unassembled WGS sequence"/>
</dbReference>
<comment type="caution">
    <text evidence="2">The sequence shown here is derived from an EMBL/GenBank/DDBJ whole genome shotgun (WGS) entry which is preliminary data.</text>
</comment>
<proteinExistence type="predicted"/>
<dbReference type="EMBL" id="JAPQKN010000006">
    <property type="protein sequence ID" value="KAJ5157716.1"/>
    <property type="molecule type" value="Genomic_DNA"/>
</dbReference>
<dbReference type="AlphaFoldDB" id="A0A9W9HXB3"/>
<dbReference type="GeneID" id="81430116"/>
<dbReference type="Pfam" id="PF20150">
    <property type="entry name" value="2EXR"/>
    <property type="match status" value="1"/>
</dbReference>
<gene>
    <name evidence="2" type="ORF">N7482_008816</name>
</gene>
<reference evidence="2" key="1">
    <citation type="submission" date="2022-11" db="EMBL/GenBank/DDBJ databases">
        <authorList>
            <person name="Petersen C."/>
        </authorList>
    </citation>
    <scope>NUCLEOTIDE SEQUENCE</scope>
    <source>
        <strain evidence="2">IBT 26290</strain>
    </source>
</reference>
<evidence type="ECO:0000313" key="3">
    <source>
        <dbReference type="Proteomes" id="UP001149163"/>
    </source>
</evidence>